<dbReference type="RefSeq" id="WP_089680600.1">
    <property type="nucleotide sequence ID" value="NZ_FNFO01000002.1"/>
</dbReference>
<gene>
    <name evidence="1" type="ORF">SAMN05421823_102719</name>
</gene>
<accession>A0A1G9BUS0</accession>
<evidence type="ECO:0000313" key="2">
    <source>
        <dbReference type="Proteomes" id="UP000198510"/>
    </source>
</evidence>
<organism evidence="1 2">
    <name type="scientific">Catalinimonas alkaloidigena</name>
    <dbReference type="NCBI Taxonomy" id="1075417"/>
    <lineage>
        <taxon>Bacteria</taxon>
        <taxon>Pseudomonadati</taxon>
        <taxon>Bacteroidota</taxon>
        <taxon>Cytophagia</taxon>
        <taxon>Cytophagales</taxon>
        <taxon>Catalimonadaceae</taxon>
        <taxon>Catalinimonas</taxon>
    </lineage>
</organism>
<sequence length="289" mass="33203">MRKISTSALAKTLDTVSRELFNTLFDQNFISRQGDQWVLTSKGEECGGEVVISDKYGQYIVWPPDFNPLQFSNTARQDLINATSVGKEFDLSSQRMNLVFAEIGWIAKGVKGWEITDLGKKVRGVQIEHQSGGTFVMWPTDILSHKVLLRSVGNAEQLPTEQGTELNDFRQKFPANLRAKDGHLVRSRAEVIIDNALYDYGIVHAYERRLPLEEDVYSDFYVPNQVNKNPFYIEYWGLENDAKYQERKKVKQAVYAANNLNLIELDDRHIENLEDHLPKMLLKFGIRVD</sequence>
<proteinExistence type="predicted"/>
<evidence type="ECO:0000313" key="1">
    <source>
        <dbReference type="EMBL" id="SDK43212.1"/>
    </source>
</evidence>
<dbReference type="AlphaFoldDB" id="A0A1G9BUS0"/>
<reference evidence="1 2" key="1">
    <citation type="submission" date="2016-10" db="EMBL/GenBank/DDBJ databases">
        <authorList>
            <person name="de Groot N.N."/>
        </authorList>
    </citation>
    <scope>NUCLEOTIDE SEQUENCE [LARGE SCALE GENOMIC DNA]</scope>
    <source>
        <strain evidence="1 2">DSM 25186</strain>
    </source>
</reference>
<dbReference type="EMBL" id="FNFO01000002">
    <property type="protein sequence ID" value="SDK43212.1"/>
    <property type="molecule type" value="Genomic_DNA"/>
</dbReference>
<name>A0A1G9BUS0_9BACT</name>
<dbReference type="Proteomes" id="UP000198510">
    <property type="component" value="Unassembled WGS sequence"/>
</dbReference>
<evidence type="ECO:0008006" key="3">
    <source>
        <dbReference type="Google" id="ProtNLM"/>
    </source>
</evidence>
<keyword evidence="2" id="KW-1185">Reference proteome</keyword>
<dbReference type="OrthoDB" id="5500241at2"/>
<protein>
    <recommendedName>
        <fullName evidence="3">Glycerol kinase</fullName>
    </recommendedName>
</protein>